<dbReference type="GO" id="GO:0005634">
    <property type="term" value="C:nucleus"/>
    <property type="evidence" value="ECO:0007669"/>
    <property type="project" value="TreeGrafter"/>
</dbReference>
<feature type="region of interest" description="Disordered" evidence="1">
    <location>
        <begin position="239"/>
        <end position="258"/>
    </location>
</feature>
<evidence type="ECO:0000313" key="3">
    <source>
        <dbReference type="EMBL" id="SVE83221.1"/>
    </source>
</evidence>
<evidence type="ECO:0000259" key="2">
    <source>
        <dbReference type="Pfam" id="PF02893"/>
    </source>
</evidence>
<accession>A0A4Y7MP55</accession>
<name>A0A4Y7MP55_9CRUS</name>
<organism evidence="3">
    <name type="scientific">Daphnia magna</name>
    <dbReference type="NCBI Taxonomy" id="35525"/>
    <lineage>
        <taxon>Eukaryota</taxon>
        <taxon>Metazoa</taxon>
        <taxon>Ecdysozoa</taxon>
        <taxon>Arthropoda</taxon>
        <taxon>Crustacea</taxon>
        <taxon>Branchiopoda</taxon>
        <taxon>Diplostraca</taxon>
        <taxon>Cladocera</taxon>
        <taxon>Anomopoda</taxon>
        <taxon>Daphniidae</taxon>
        <taxon>Daphnia</taxon>
    </lineage>
</organism>
<dbReference type="InterPro" id="IPR004182">
    <property type="entry name" value="GRAM"/>
</dbReference>
<dbReference type="OrthoDB" id="1259151at2759"/>
<reference evidence="3" key="1">
    <citation type="submission" date="2018-08" db="EMBL/GenBank/DDBJ databases">
        <authorList>
            <person name="Cornetti L."/>
        </authorList>
    </citation>
    <scope>NUCLEOTIDE SEQUENCE</scope>
    <source>
        <strain evidence="3">FI-XINB3</strain>
    </source>
</reference>
<proteinExistence type="evidence at transcript level"/>
<dbReference type="GO" id="GO:0031490">
    <property type="term" value="F:chromatin DNA binding"/>
    <property type="evidence" value="ECO:0007669"/>
    <property type="project" value="TreeGrafter"/>
</dbReference>
<dbReference type="SUPFAM" id="SSF50729">
    <property type="entry name" value="PH domain-like"/>
    <property type="match status" value="1"/>
</dbReference>
<evidence type="ECO:0000256" key="1">
    <source>
        <dbReference type="SAM" id="MobiDB-lite"/>
    </source>
</evidence>
<sequence>MSLNTAHANNGVLIYSGECILLYCDNVVMEFSGQDKPEFKGDKAGRLYLTTHRMIFNNSNAKDPLLSFSFPFCTMKNASLSLDKWKNNNNYKNFLFLLIVRAQPNGGWIGEVKFKLHFKHGGAIEYGQAMLQAAGLTKRNHQYTDEPPAYQPPTGPWHDAAPPTYSPPSGYYGWVPPPSDAFPNAPPANSVYMTDMPPPYPGINTGGYTPSAHDAKAAEAAASGTAYYDPNTHYAYVPPAYSNEAPPSYEESKEKKYK</sequence>
<dbReference type="Pfam" id="PF02893">
    <property type="entry name" value="GRAM"/>
    <property type="match status" value="1"/>
</dbReference>
<dbReference type="PANTHER" id="PTHR31606:SF1">
    <property type="entry name" value="WW DOMAIN BINDING PROTEIN 2, ISOFORM E"/>
    <property type="match status" value="1"/>
</dbReference>
<dbReference type="CDD" id="cd13214">
    <property type="entry name" value="PH-GRAM_WBP2"/>
    <property type="match status" value="1"/>
</dbReference>
<feature type="domain" description="GRAM" evidence="2">
    <location>
        <begin position="41"/>
        <end position="134"/>
    </location>
</feature>
<dbReference type="EMBL" id="LR013602">
    <property type="protein sequence ID" value="SVE83221.1"/>
    <property type="molecule type" value="mRNA"/>
</dbReference>
<gene>
    <name evidence="3" type="primary">EOG090X0ADZ</name>
</gene>
<dbReference type="GO" id="GO:0003713">
    <property type="term" value="F:transcription coactivator activity"/>
    <property type="evidence" value="ECO:0007669"/>
    <property type="project" value="InterPro"/>
</dbReference>
<dbReference type="PANTHER" id="PTHR31606">
    <property type="entry name" value="WW DOMAIN BINDING PROTEIN 2, ISOFORM E"/>
    <property type="match status" value="1"/>
</dbReference>
<dbReference type="AlphaFoldDB" id="A0A4Y7MP55"/>
<protein>
    <submittedName>
        <fullName evidence="3">EOG090X0ADZ</fullName>
    </submittedName>
</protein>
<dbReference type="InterPro" id="IPR044852">
    <property type="entry name" value="WBP2-like"/>
</dbReference>